<keyword evidence="6 7" id="KW-0472">Membrane</keyword>
<organism evidence="9">
    <name type="scientific">marine metagenome</name>
    <dbReference type="NCBI Taxonomy" id="408172"/>
    <lineage>
        <taxon>unclassified sequences</taxon>
        <taxon>metagenomes</taxon>
        <taxon>ecological metagenomes</taxon>
    </lineage>
</organism>
<dbReference type="InterPro" id="IPR035906">
    <property type="entry name" value="MetI-like_sf"/>
</dbReference>
<dbReference type="PROSITE" id="PS50928">
    <property type="entry name" value="ABC_TM1"/>
    <property type="match status" value="1"/>
</dbReference>
<protein>
    <recommendedName>
        <fullName evidence="8">ABC transmembrane type-1 domain-containing protein</fullName>
    </recommendedName>
</protein>
<dbReference type="InterPro" id="IPR000515">
    <property type="entry name" value="MetI-like"/>
</dbReference>
<evidence type="ECO:0000256" key="3">
    <source>
        <dbReference type="ARBA" id="ARBA00022475"/>
    </source>
</evidence>
<evidence type="ECO:0000256" key="7">
    <source>
        <dbReference type="SAM" id="Phobius"/>
    </source>
</evidence>
<evidence type="ECO:0000313" key="9">
    <source>
        <dbReference type="EMBL" id="SVA74930.1"/>
    </source>
</evidence>
<keyword evidence="5 7" id="KW-1133">Transmembrane helix</keyword>
<dbReference type="PANTHER" id="PTHR30151">
    <property type="entry name" value="ALKANE SULFONATE ABC TRANSPORTER-RELATED, MEMBRANE SUBUNIT"/>
    <property type="match status" value="1"/>
</dbReference>
<dbReference type="SUPFAM" id="SSF161098">
    <property type="entry name" value="MetI-like"/>
    <property type="match status" value="1"/>
</dbReference>
<reference evidence="9" key="1">
    <citation type="submission" date="2018-05" db="EMBL/GenBank/DDBJ databases">
        <authorList>
            <person name="Lanie J.A."/>
            <person name="Ng W.-L."/>
            <person name="Kazmierczak K.M."/>
            <person name="Andrzejewski T.M."/>
            <person name="Davidsen T.M."/>
            <person name="Wayne K.J."/>
            <person name="Tettelin H."/>
            <person name="Glass J.I."/>
            <person name="Rusch D."/>
            <person name="Podicherti R."/>
            <person name="Tsui H.-C.T."/>
            <person name="Winkler M.E."/>
        </authorList>
    </citation>
    <scope>NUCLEOTIDE SEQUENCE</scope>
</reference>
<keyword evidence="3" id="KW-1003">Cell membrane</keyword>
<dbReference type="GO" id="GO:0005886">
    <property type="term" value="C:plasma membrane"/>
    <property type="evidence" value="ECO:0007669"/>
    <property type="project" value="UniProtKB-SubCell"/>
</dbReference>
<dbReference type="PANTHER" id="PTHR30151:SF0">
    <property type="entry name" value="ABC TRANSPORTER PERMEASE PROTEIN MJ0413-RELATED"/>
    <property type="match status" value="1"/>
</dbReference>
<evidence type="ECO:0000256" key="2">
    <source>
        <dbReference type="ARBA" id="ARBA00022448"/>
    </source>
</evidence>
<evidence type="ECO:0000259" key="8">
    <source>
        <dbReference type="PROSITE" id="PS50928"/>
    </source>
</evidence>
<dbReference type="CDD" id="cd06261">
    <property type="entry name" value="TM_PBP2"/>
    <property type="match status" value="1"/>
</dbReference>
<keyword evidence="4 7" id="KW-0812">Transmembrane</keyword>
<evidence type="ECO:0000256" key="6">
    <source>
        <dbReference type="ARBA" id="ARBA00023136"/>
    </source>
</evidence>
<name>A0A381YDG4_9ZZZZ</name>
<accession>A0A381YDG4</accession>
<feature type="transmembrane region" description="Helical" evidence="7">
    <location>
        <begin position="206"/>
        <end position="230"/>
    </location>
</feature>
<proteinExistence type="predicted"/>
<comment type="subcellular location">
    <subcellularLocation>
        <location evidence="1">Cell membrane</location>
        <topology evidence="1">Multi-pass membrane protein</topology>
    </subcellularLocation>
</comment>
<dbReference type="Gene3D" id="1.10.3720.10">
    <property type="entry name" value="MetI-like"/>
    <property type="match status" value="1"/>
</dbReference>
<feature type="domain" description="ABC transmembrane type-1" evidence="8">
    <location>
        <begin position="45"/>
        <end position="231"/>
    </location>
</feature>
<evidence type="ECO:0000256" key="4">
    <source>
        <dbReference type="ARBA" id="ARBA00022692"/>
    </source>
</evidence>
<dbReference type="AlphaFoldDB" id="A0A381YDG4"/>
<evidence type="ECO:0000256" key="1">
    <source>
        <dbReference type="ARBA" id="ARBA00004651"/>
    </source>
</evidence>
<gene>
    <name evidence="9" type="ORF">METZ01_LOCUS127784</name>
</gene>
<dbReference type="Pfam" id="PF00528">
    <property type="entry name" value="BPD_transp_1"/>
    <property type="match status" value="1"/>
</dbReference>
<dbReference type="EMBL" id="UINC01017945">
    <property type="protein sequence ID" value="SVA74930.1"/>
    <property type="molecule type" value="Genomic_DNA"/>
</dbReference>
<feature type="transmembrane region" description="Helical" evidence="7">
    <location>
        <begin position="163"/>
        <end position="186"/>
    </location>
</feature>
<feature type="transmembrane region" description="Helical" evidence="7">
    <location>
        <begin position="45"/>
        <end position="71"/>
    </location>
</feature>
<evidence type="ECO:0000256" key="5">
    <source>
        <dbReference type="ARBA" id="ARBA00022989"/>
    </source>
</evidence>
<dbReference type="GO" id="GO:0055085">
    <property type="term" value="P:transmembrane transport"/>
    <property type="evidence" value="ECO:0007669"/>
    <property type="project" value="InterPro"/>
</dbReference>
<sequence length="243" mass="25299">MAVFVGILELAVALGIVDVGSIPRPSAIFAKMGMLLTDPSFLGQVWVTVKGVAVGLGAAIVCGTTLGALIATSTIARKLLLPVIEMVRPMPGIALAPLLIAVFQRGLMSRSVTVAIACTWPILFNTRTGFASVDPVAKQTARSFGEDRFGVIRRINFPSASPFVFTGIRVAASIAIVVEIAVEIFIPDGTGIGGYIAHHSIGGVDLATIYGATMVAGVLSLALNFGLGAIDTRFFGWREGLDA</sequence>
<keyword evidence="2" id="KW-0813">Transport</keyword>